<dbReference type="Proteomes" id="UP001202281">
    <property type="component" value="Unassembled WGS sequence"/>
</dbReference>
<evidence type="ECO:0000259" key="3">
    <source>
        <dbReference type="Pfam" id="PF02563"/>
    </source>
</evidence>
<gene>
    <name evidence="5" type="ORF">MTR66_20625</name>
</gene>
<dbReference type="Pfam" id="PF10531">
    <property type="entry name" value="SLBB"/>
    <property type="match status" value="1"/>
</dbReference>
<protein>
    <submittedName>
        <fullName evidence="5">Polysaccharide export protein</fullName>
    </submittedName>
</protein>
<evidence type="ECO:0000313" key="6">
    <source>
        <dbReference type="Proteomes" id="UP001202281"/>
    </source>
</evidence>
<keyword evidence="6" id="KW-1185">Reference proteome</keyword>
<dbReference type="Pfam" id="PF02563">
    <property type="entry name" value="Poly_export"/>
    <property type="match status" value="1"/>
</dbReference>
<reference evidence="5 6" key="1">
    <citation type="submission" date="2022-04" db="EMBL/GenBank/DDBJ databases">
        <title>Identification of a novel bacterium isolated from mangrove sediments.</title>
        <authorList>
            <person name="Pan X."/>
        </authorList>
    </citation>
    <scope>NUCLEOTIDE SEQUENCE [LARGE SCALE GENOMIC DNA]</scope>
    <source>
        <strain evidence="5 6">B2638</strain>
    </source>
</reference>
<feature type="chain" id="PRO_5047292849" evidence="2">
    <location>
        <begin position="23"/>
        <end position="237"/>
    </location>
</feature>
<organism evidence="5 6">
    <name type="scientific">Novosphingobium beihaiensis</name>
    <dbReference type="NCBI Taxonomy" id="2930389"/>
    <lineage>
        <taxon>Bacteria</taxon>
        <taxon>Pseudomonadati</taxon>
        <taxon>Pseudomonadota</taxon>
        <taxon>Alphaproteobacteria</taxon>
        <taxon>Sphingomonadales</taxon>
        <taxon>Sphingomonadaceae</taxon>
        <taxon>Novosphingobium</taxon>
    </lineage>
</organism>
<dbReference type="InterPro" id="IPR003715">
    <property type="entry name" value="Poly_export_N"/>
</dbReference>
<accession>A0ABT0BVU4</accession>
<dbReference type="EMBL" id="JALHLG010000072">
    <property type="protein sequence ID" value="MCJ2189200.1"/>
    <property type="molecule type" value="Genomic_DNA"/>
</dbReference>
<evidence type="ECO:0000256" key="1">
    <source>
        <dbReference type="ARBA" id="ARBA00022729"/>
    </source>
</evidence>
<sequence length="237" mass="25569">MNQKLILSSVSIAALLCSACSAPTLVGRPGLAVYENKPLPEPVREDLVIPPRPYVLGPSDNLDVDVFGIPELSKSVTVDLTGKIALPLVGELKVSGLTTSELTAVLVTKLRQAHVLDPKVTVNIANAASQIFTVDGSVASPGIFPLSGRMSLMRAIAKAQGTTEYARENYVVVFRTVQGQRYAALYDLRAIRQGLLDDPEIFSNDIIYVGDSQARRLFRDVITAAPLITTPMLLLLR</sequence>
<evidence type="ECO:0000313" key="5">
    <source>
        <dbReference type="EMBL" id="MCJ2189200.1"/>
    </source>
</evidence>
<comment type="caution">
    <text evidence="5">The sequence shown here is derived from an EMBL/GenBank/DDBJ whole genome shotgun (WGS) entry which is preliminary data.</text>
</comment>
<feature type="domain" description="Polysaccharide export protein N-terminal" evidence="3">
    <location>
        <begin position="51"/>
        <end position="124"/>
    </location>
</feature>
<keyword evidence="1 2" id="KW-0732">Signal</keyword>
<evidence type="ECO:0000256" key="2">
    <source>
        <dbReference type="SAM" id="SignalP"/>
    </source>
</evidence>
<dbReference type="PANTHER" id="PTHR33619:SF3">
    <property type="entry name" value="POLYSACCHARIDE EXPORT PROTEIN GFCE-RELATED"/>
    <property type="match status" value="1"/>
</dbReference>
<name>A0ABT0BVU4_9SPHN</name>
<dbReference type="InterPro" id="IPR019554">
    <property type="entry name" value="Soluble_ligand-bd"/>
</dbReference>
<feature type="domain" description="Soluble ligand binding" evidence="4">
    <location>
        <begin position="131"/>
        <end position="179"/>
    </location>
</feature>
<dbReference type="RefSeq" id="WP_243924518.1">
    <property type="nucleotide sequence ID" value="NZ_JALHLG010000072.1"/>
</dbReference>
<evidence type="ECO:0000259" key="4">
    <source>
        <dbReference type="Pfam" id="PF10531"/>
    </source>
</evidence>
<feature type="signal peptide" evidence="2">
    <location>
        <begin position="1"/>
        <end position="22"/>
    </location>
</feature>
<proteinExistence type="predicted"/>
<dbReference type="PANTHER" id="PTHR33619">
    <property type="entry name" value="POLYSACCHARIDE EXPORT PROTEIN GFCE-RELATED"/>
    <property type="match status" value="1"/>
</dbReference>
<dbReference type="InterPro" id="IPR049712">
    <property type="entry name" value="Poly_export"/>
</dbReference>
<dbReference type="Gene3D" id="3.10.560.10">
    <property type="entry name" value="Outer membrane lipoprotein wza domain like"/>
    <property type="match status" value="1"/>
</dbReference>